<dbReference type="EMBL" id="JBBWRZ010000003">
    <property type="protein sequence ID" value="KAK8240565.1"/>
    <property type="molecule type" value="Genomic_DNA"/>
</dbReference>
<feature type="compositionally biased region" description="Basic and acidic residues" evidence="1">
    <location>
        <begin position="101"/>
        <end position="116"/>
    </location>
</feature>
<reference evidence="2 3" key="1">
    <citation type="submission" date="2024-04" db="EMBL/GenBank/DDBJ databases">
        <title>Phyllosticta paracitricarpa is synonymous to the EU quarantine fungus P. citricarpa based on phylogenomic analyses.</title>
        <authorList>
            <consortium name="Lawrence Berkeley National Laboratory"/>
            <person name="Van Ingen-Buijs V.A."/>
            <person name="Van Westerhoven A.C."/>
            <person name="Haridas S."/>
            <person name="Skiadas P."/>
            <person name="Martin F."/>
            <person name="Groenewald J.Z."/>
            <person name="Crous P.W."/>
            <person name="Seidl M.F."/>
        </authorList>
    </citation>
    <scope>NUCLEOTIDE SEQUENCE [LARGE SCALE GENOMIC DNA]</scope>
    <source>
        <strain evidence="2 3">CBS 123374</strain>
    </source>
</reference>
<feature type="compositionally biased region" description="Low complexity" evidence="1">
    <location>
        <begin position="54"/>
        <end position="83"/>
    </location>
</feature>
<evidence type="ECO:0000313" key="2">
    <source>
        <dbReference type="EMBL" id="KAK8240565.1"/>
    </source>
</evidence>
<feature type="region of interest" description="Disordered" evidence="1">
    <location>
        <begin position="1"/>
        <end position="116"/>
    </location>
</feature>
<organism evidence="2 3">
    <name type="scientific">Phyllosticta capitalensis</name>
    <dbReference type="NCBI Taxonomy" id="121624"/>
    <lineage>
        <taxon>Eukaryota</taxon>
        <taxon>Fungi</taxon>
        <taxon>Dikarya</taxon>
        <taxon>Ascomycota</taxon>
        <taxon>Pezizomycotina</taxon>
        <taxon>Dothideomycetes</taxon>
        <taxon>Dothideomycetes incertae sedis</taxon>
        <taxon>Botryosphaeriales</taxon>
        <taxon>Phyllostictaceae</taxon>
        <taxon>Phyllosticta</taxon>
    </lineage>
</organism>
<name>A0ABR1YWI8_9PEZI</name>
<evidence type="ECO:0000313" key="3">
    <source>
        <dbReference type="Proteomes" id="UP001492380"/>
    </source>
</evidence>
<keyword evidence="3" id="KW-1185">Reference proteome</keyword>
<dbReference type="Proteomes" id="UP001492380">
    <property type="component" value="Unassembled WGS sequence"/>
</dbReference>
<sequence length="202" mass="21757">MESSTKPAAPPIDRYQRQIPTSPLPSICPFPTLYSAHPSHMPPRKRHKASSTHPSNQPPSLSQPLSQPDSRPLHPQQHQQQRPGTARFSRTFNHLHSAHALTRDPASDVIGRERERGAADGRTALSAWLSGLAGHGMGMAVRIRSHALPPPAVPGLAAQPAGQLSSVGGGGRGQSVCEMCGFQCFAMSLAGWMYCCFVFDLQ</sequence>
<proteinExistence type="predicted"/>
<protein>
    <submittedName>
        <fullName evidence="2">Uncharacterized protein</fullName>
    </submittedName>
</protein>
<accession>A0ABR1YWI8</accession>
<gene>
    <name evidence="2" type="ORF">HDK90DRAFT_480086</name>
</gene>
<evidence type="ECO:0000256" key="1">
    <source>
        <dbReference type="SAM" id="MobiDB-lite"/>
    </source>
</evidence>
<comment type="caution">
    <text evidence="2">The sequence shown here is derived from an EMBL/GenBank/DDBJ whole genome shotgun (WGS) entry which is preliminary data.</text>
</comment>